<proteinExistence type="predicted"/>
<dbReference type="AlphaFoldDB" id="A0A171DQW4"/>
<organism evidence="2 3">
    <name type="scientific">Planomonospora sphaerica</name>
    <dbReference type="NCBI Taxonomy" id="161355"/>
    <lineage>
        <taxon>Bacteria</taxon>
        <taxon>Bacillati</taxon>
        <taxon>Actinomycetota</taxon>
        <taxon>Actinomycetes</taxon>
        <taxon>Streptosporangiales</taxon>
        <taxon>Streptosporangiaceae</taxon>
        <taxon>Planomonospora</taxon>
    </lineage>
</organism>
<dbReference type="GO" id="GO:0044780">
    <property type="term" value="P:bacterial-type flagellum assembly"/>
    <property type="evidence" value="ECO:0007669"/>
    <property type="project" value="InterPro"/>
</dbReference>
<reference evidence="3" key="2">
    <citation type="submission" date="2016-04" db="EMBL/GenBank/DDBJ databases">
        <title>Planomonospora sphaerica JCM9374 whole genome shotgun sequence.</title>
        <authorList>
            <person name="Suzuki T."/>
            <person name="Dohra H."/>
            <person name="Kodani S."/>
        </authorList>
    </citation>
    <scope>NUCLEOTIDE SEQUENCE [LARGE SCALE GENOMIC DNA]</scope>
    <source>
        <strain evidence="3">JCM 9374</strain>
    </source>
</reference>
<keyword evidence="2" id="KW-0969">Cilium</keyword>
<gene>
    <name evidence="2" type="ORF">PS9374_07137</name>
</gene>
<keyword evidence="2" id="KW-0282">Flagellum</keyword>
<keyword evidence="3" id="KW-1185">Reference proteome</keyword>
<dbReference type="InterPro" id="IPR007809">
    <property type="entry name" value="FlgN-like"/>
</dbReference>
<dbReference type="EMBL" id="BDCX01000032">
    <property type="protein sequence ID" value="GAT71446.1"/>
    <property type="molecule type" value="Genomic_DNA"/>
</dbReference>
<dbReference type="OrthoDB" id="3268384at2"/>
<dbReference type="SUPFAM" id="SSF140566">
    <property type="entry name" value="FlgN-like"/>
    <property type="match status" value="1"/>
</dbReference>
<dbReference type="Proteomes" id="UP000077701">
    <property type="component" value="Unassembled WGS sequence"/>
</dbReference>
<reference evidence="2 3" key="1">
    <citation type="journal article" date="2016" name="Genome Announc.">
        <title>Draft Genome Sequence of Planomonospora sphaerica JCM9374, a Rare Actinomycete.</title>
        <authorList>
            <person name="Dohra H."/>
            <person name="Suzuki T."/>
            <person name="Inoue Y."/>
            <person name="Kodani S."/>
        </authorList>
    </citation>
    <scope>NUCLEOTIDE SEQUENCE [LARGE SCALE GENOMIC DNA]</scope>
    <source>
        <strain evidence="2 3">JCM 9374</strain>
    </source>
</reference>
<protein>
    <submittedName>
        <fullName evidence="2">Flagellar biosynthesis protein FlgN</fullName>
    </submittedName>
</protein>
<evidence type="ECO:0000313" key="2">
    <source>
        <dbReference type="EMBL" id="GAT71446.1"/>
    </source>
</evidence>
<keyword evidence="2" id="KW-0966">Cell projection</keyword>
<dbReference type="RefSeq" id="WP_068904559.1">
    <property type="nucleotide sequence ID" value="NZ_BDCX01000032.1"/>
</dbReference>
<accession>A0A171DQW4</accession>
<name>A0A171DQW4_9ACTN</name>
<comment type="caution">
    <text evidence="2">The sequence shown here is derived from an EMBL/GenBank/DDBJ whole genome shotgun (WGS) entry which is preliminary data.</text>
</comment>
<evidence type="ECO:0000256" key="1">
    <source>
        <dbReference type="ARBA" id="ARBA00022795"/>
    </source>
</evidence>
<evidence type="ECO:0000313" key="3">
    <source>
        <dbReference type="Proteomes" id="UP000077701"/>
    </source>
</evidence>
<keyword evidence="1" id="KW-1005">Bacterial flagellum biogenesis</keyword>
<dbReference type="STRING" id="161355.PS9374_07137"/>
<dbReference type="Pfam" id="PF05130">
    <property type="entry name" value="FlgN"/>
    <property type="match status" value="1"/>
</dbReference>
<sequence length="160" mass="17351">MSLADLSSTLWRVREMLDLLLFKLEEEQLVLAAGKTRWLPHATREVEMVLEQIRRAEVLRAAQVDEVAAELGLPPAPSLSALADAAGGPWAELFTQHRTAFLTLTAEITALAEANRELLTVGSRAVHEALMNVTGSVATYGRSGETVTAGRSSRLVNEAM</sequence>
<dbReference type="InterPro" id="IPR036679">
    <property type="entry name" value="FlgN-like_sf"/>
</dbReference>
<dbReference type="Gene3D" id="1.20.58.300">
    <property type="entry name" value="FlgN-like"/>
    <property type="match status" value="1"/>
</dbReference>